<feature type="domain" description="RNA polymerase sigma-70 region 2" evidence="6">
    <location>
        <begin position="30"/>
        <end position="87"/>
    </location>
</feature>
<feature type="domain" description="RNA polymerase sigma factor 70 region 4 type 2" evidence="7">
    <location>
        <begin position="118"/>
        <end position="169"/>
    </location>
</feature>
<dbReference type="SUPFAM" id="SSF88659">
    <property type="entry name" value="Sigma3 and sigma4 domains of RNA polymerase sigma factors"/>
    <property type="match status" value="1"/>
</dbReference>
<dbReference type="InterPro" id="IPR013249">
    <property type="entry name" value="RNA_pol_sigma70_r4_t2"/>
</dbReference>
<dbReference type="Gene3D" id="1.10.10.10">
    <property type="entry name" value="Winged helix-like DNA-binding domain superfamily/Winged helix DNA-binding domain"/>
    <property type="match status" value="1"/>
</dbReference>
<dbReference type="PANTHER" id="PTHR43133:SF8">
    <property type="entry name" value="RNA POLYMERASE SIGMA FACTOR HI_1459-RELATED"/>
    <property type="match status" value="1"/>
</dbReference>
<organism evidence="8 9">
    <name type="scientific">Nannocystis radixulma</name>
    <dbReference type="NCBI Taxonomy" id="2995305"/>
    <lineage>
        <taxon>Bacteria</taxon>
        <taxon>Pseudomonadati</taxon>
        <taxon>Myxococcota</taxon>
        <taxon>Polyangia</taxon>
        <taxon>Nannocystales</taxon>
        <taxon>Nannocystaceae</taxon>
        <taxon>Nannocystis</taxon>
    </lineage>
</organism>
<dbReference type="Pfam" id="PF08281">
    <property type="entry name" value="Sigma70_r4_2"/>
    <property type="match status" value="1"/>
</dbReference>
<dbReference type="Proteomes" id="UP001217838">
    <property type="component" value="Unassembled WGS sequence"/>
</dbReference>
<keyword evidence="2" id="KW-0805">Transcription regulation</keyword>
<dbReference type="SUPFAM" id="SSF88946">
    <property type="entry name" value="Sigma2 domain of RNA polymerase sigma factors"/>
    <property type="match status" value="1"/>
</dbReference>
<keyword evidence="4" id="KW-0238">DNA-binding</keyword>
<dbReference type="EMBL" id="JAQNDN010000028">
    <property type="protein sequence ID" value="MDC0675580.1"/>
    <property type="molecule type" value="Genomic_DNA"/>
</dbReference>
<keyword evidence="3" id="KW-0731">Sigma factor</keyword>
<gene>
    <name evidence="8" type="ORF">POL58_47995</name>
</gene>
<evidence type="ECO:0000259" key="7">
    <source>
        <dbReference type="Pfam" id="PF08281"/>
    </source>
</evidence>
<dbReference type="PANTHER" id="PTHR43133">
    <property type="entry name" value="RNA POLYMERASE ECF-TYPE SIGMA FACTO"/>
    <property type="match status" value="1"/>
</dbReference>
<evidence type="ECO:0000256" key="2">
    <source>
        <dbReference type="ARBA" id="ARBA00023015"/>
    </source>
</evidence>
<evidence type="ECO:0000259" key="6">
    <source>
        <dbReference type="Pfam" id="PF04542"/>
    </source>
</evidence>
<keyword evidence="9" id="KW-1185">Reference proteome</keyword>
<dbReference type="InterPro" id="IPR036388">
    <property type="entry name" value="WH-like_DNA-bd_sf"/>
</dbReference>
<comment type="similarity">
    <text evidence="1">Belongs to the sigma-70 factor family. ECF subfamily.</text>
</comment>
<dbReference type="InterPro" id="IPR013325">
    <property type="entry name" value="RNA_pol_sigma_r2"/>
</dbReference>
<comment type="caution">
    <text evidence="8">The sequence shown here is derived from an EMBL/GenBank/DDBJ whole genome shotgun (WGS) entry which is preliminary data.</text>
</comment>
<evidence type="ECO:0000256" key="4">
    <source>
        <dbReference type="ARBA" id="ARBA00023125"/>
    </source>
</evidence>
<evidence type="ECO:0000256" key="1">
    <source>
        <dbReference type="ARBA" id="ARBA00010641"/>
    </source>
</evidence>
<evidence type="ECO:0000313" key="9">
    <source>
        <dbReference type="Proteomes" id="UP001217838"/>
    </source>
</evidence>
<dbReference type="Pfam" id="PF04542">
    <property type="entry name" value="Sigma70_r2"/>
    <property type="match status" value="1"/>
</dbReference>
<evidence type="ECO:0000256" key="3">
    <source>
        <dbReference type="ARBA" id="ARBA00023082"/>
    </source>
</evidence>
<keyword evidence="5" id="KW-0804">Transcription</keyword>
<dbReference type="InterPro" id="IPR039425">
    <property type="entry name" value="RNA_pol_sigma-70-like"/>
</dbReference>
<dbReference type="InterPro" id="IPR013324">
    <property type="entry name" value="RNA_pol_sigma_r3/r4-like"/>
</dbReference>
<sequence>MASDEEQFRAWQAGDRKAGEALFERHYDSLDRFFINKVGVRAGDLVQRTLLACLEAAPRFRGESSFRTFLFAIARNQLLKHLRDHGRERERFDPAVTSICDLDPSPSLVAARREHERLLLAGLRGLPVDEQIALELHYWEQLPASEIAVVLDIPVGTAKSRLRRARDRLETALAQPALASAGSLDDLERWARELRAGMRRSDAES</sequence>
<protein>
    <submittedName>
        <fullName evidence="8">RNA polymerase sigma factor</fullName>
    </submittedName>
</protein>
<evidence type="ECO:0000256" key="5">
    <source>
        <dbReference type="ARBA" id="ARBA00023163"/>
    </source>
</evidence>
<dbReference type="InterPro" id="IPR007627">
    <property type="entry name" value="RNA_pol_sigma70_r2"/>
</dbReference>
<name>A0ABT5BPR9_9BACT</name>
<dbReference type="RefSeq" id="WP_272010801.1">
    <property type="nucleotide sequence ID" value="NZ_JAQNDN010000028.1"/>
</dbReference>
<proteinExistence type="inferred from homology"/>
<accession>A0ABT5BPR9</accession>
<evidence type="ECO:0000313" key="8">
    <source>
        <dbReference type="EMBL" id="MDC0675580.1"/>
    </source>
</evidence>
<dbReference type="Gene3D" id="1.10.1740.10">
    <property type="match status" value="1"/>
</dbReference>
<dbReference type="InterPro" id="IPR014284">
    <property type="entry name" value="RNA_pol_sigma-70_dom"/>
</dbReference>
<dbReference type="NCBIfam" id="TIGR02937">
    <property type="entry name" value="sigma70-ECF"/>
    <property type="match status" value="1"/>
</dbReference>
<reference evidence="8 9" key="1">
    <citation type="submission" date="2022-11" db="EMBL/GenBank/DDBJ databases">
        <title>Minimal conservation of predation-associated metabolite biosynthetic gene clusters underscores biosynthetic potential of Myxococcota including descriptions for ten novel species: Archangium lansinium sp. nov., Myxococcus landrumus sp. nov., Nannocystis bai.</title>
        <authorList>
            <person name="Ahearne A."/>
            <person name="Stevens C."/>
            <person name="Dowd S."/>
        </authorList>
    </citation>
    <scope>NUCLEOTIDE SEQUENCE [LARGE SCALE GENOMIC DNA]</scope>
    <source>
        <strain evidence="8 9">NCELM</strain>
    </source>
</reference>